<dbReference type="EMBL" id="PGGH01091313">
    <property type="protein sequence ID" value="NIG59240.1"/>
    <property type="molecule type" value="Genomic_DNA"/>
</dbReference>
<dbReference type="PROSITE" id="PS50076">
    <property type="entry name" value="DNAJ_2"/>
    <property type="match status" value="1"/>
</dbReference>
<reference evidence="2" key="1">
    <citation type="submission" date="2018-05" db="EMBL/GenBank/DDBJ databases">
        <authorList>
            <person name="Pedro S.L.S."/>
            <person name="Freitas R.C."/>
            <person name="Barreto A.S."/>
            <person name="Lima A.O.S."/>
        </authorList>
    </citation>
    <scope>NUCLEOTIDE SEQUENCE</scope>
    <source>
        <strain evidence="2">BP203</strain>
        <tissue evidence="2">Muscle</tissue>
    </source>
</reference>
<keyword evidence="3" id="KW-1185">Reference proteome</keyword>
<accession>A0ABX0S3I8</accession>
<evidence type="ECO:0000259" key="1">
    <source>
        <dbReference type="PROSITE" id="PS50076"/>
    </source>
</evidence>
<dbReference type="SMART" id="SM00271">
    <property type="entry name" value="DnaJ"/>
    <property type="match status" value="1"/>
</dbReference>
<dbReference type="PANTHER" id="PTHR36983">
    <property type="entry name" value="DNAJ HOMOLOG SUBFAMILY C MEMBER 13"/>
    <property type="match status" value="1"/>
</dbReference>
<protein>
    <submittedName>
        <fullName evidence="2">DnaJ-like</fullName>
    </submittedName>
</protein>
<dbReference type="Gene3D" id="1.10.287.110">
    <property type="entry name" value="DnaJ domain"/>
    <property type="match status" value="1"/>
</dbReference>
<dbReference type="InterPro" id="IPR001623">
    <property type="entry name" value="DnaJ_domain"/>
</dbReference>
<gene>
    <name evidence="2" type="ORF">BU61_2580</name>
</gene>
<sequence>MVCYLENYEPEKFAEIFLGEFDTPEAIWSSEMRRLMIEKIAAHLADFTPRLQSNTRALYQYCPIPVINYPQLENELFCNIYYLKQLCDTLRFPDWPIKDPVKLLKDTLDAWKKEVEKKPPTMSIDDAYEVLNLPQGQGPHDESKIRKAYFRLAQKYHPDKNPEGRDMFEKVNKAYEFLCTKSAKITDGPDPENIILILKTQSILFNRHKEELAFHTVNCSALNAEELRRENGIEVLQEAFSRCVAVLNHSSKPSDMSVQVCGHISKCYSVAAQFEECREKITEMPGIIRDLCRVLYFGKAKVSRNKESDENNVLNYIYLMSLEVFNKNAKSGIKK</sequence>
<dbReference type="CDD" id="cd06257">
    <property type="entry name" value="DnaJ"/>
    <property type="match status" value="1"/>
</dbReference>
<dbReference type="InterPro" id="IPR044978">
    <property type="entry name" value="GRV2/DNAJC13"/>
</dbReference>
<dbReference type="PANTHER" id="PTHR36983:SF2">
    <property type="entry name" value="DNAJ HOMOLOG SUBFAMILY C MEMBER 13"/>
    <property type="match status" value="1"/>
</dbReference>
<evidence type="ECO:0000313" key="3">
    <source>
        <dbReference type="Proteomes" id="UP001165941"/>
    </source>
</evidence>
<dbReference type="Proteomes" id="UP001165941">
    <property type="component" value="Unassembled WGS sequence"/>
</dbReference>
<feature type="domain" description="J" evidence="1">
    <location>
        <begin position="126"/>
        <end position="183"/>
    </location>
</feature>
<proteinExistence type="predicted"/>
<organism evidence="2 3">
    <name type="scientific">Pontoporia blainvillei</name>
    <name type="common">Franciscana</name>
    <name type="synonym">Delphinus blainvillei</name>
    <dbReference type="NCBI Taxonomy" id="48723"/>
    <lineage>
        <taxon>Eukaryota</taxon>
        <taxon>Metazoa</taxon>
        <taxon>Chordata</taxon>
        <taxon>Craniata</taxon>
        <taxon>Vertebrata</taxon>
        <taxon>Euteleostomi</taxon>
        <taxon>Mammalia</taxon>
        <taxon>Eutheria</taxon>
        <taxon>Laurasiatheria</taxon>
        <taxon>Artiodactyla</taxon>
        <taxon>Whippomorpha</taxon>
        <taxon>Cetacea</taxon>
        <taxon>Odontoceti</taxon>
        <taxon>Pontoporiidae</taxon>
        <taxon>Pontoporia</taxon>
    </lineage>
</organism>
<comment type="caution">
    <text evidence="2">The sequence shown here is derived from an EMBL/GenBank/DDBJ whole genome shotgun (WGS) entry which is preliminary data.</text>
</comment>
<dbReference type="Pfam" id="PF00226">
    <property type="entry name" value="DnaJ"/>
    <property type="match status" value="1"/>
</dbReference>
<evidence type="ECO:0000313" key="2">
    <source>
        <dbReference type="EMBL" id="NIG59240.1"/>
    </source>
</evidence>
<name>A0ABX0S3I8_PONBL</name>
<dbReference type="SUPFAM" id="SSF46565">
    <property type="entry name" value="Chaperone J-domain"/>
    <property type="match status" value="1"/>
</dbReference>
<dbReference type="InterPro" id="IPR036869">
    <property type="entry name" value="J_dom_sf"/>
</dbReference>